<organism evidence="1 2">
    <name type="scientific">Paenibacillus mucilaginosus K02</name>
    <dbReference type="NCBI Taxonomy" id="997761"/>
    <lineage>
        <taxon>Bacteria</taxon>
        <taxon>Bacillati</taxon>
        <taxon>Bacillota</taxon>
        <taxon>Bacilli</taxon>
        <taxon>Bacillales</taxon>
        <taxon>Paenibacillaceae</taxon>
        <taxon>Paenibacillus</taxon>
    </lineage>
</organism>
<sequence>MTTYRIPEIAQRYLAYDMIQKHTDLPLFPDYRTRLLYAFLNNHSVLAGYSELYSLVTSLVQVGLDTHDGVSVNSDIKEQKAARSRQLKVLAGDYFSSRFYHLLAQAGRIDLVGVLSEAICEANRLKMNLYLAMKGAGLSAEEYLRQTVNVKAELYLSFGRLLEEKAGTVWSLLLRLITRCEVLLQEIQRSESSQHYRDSWGFWHVRQFGSKEEQTLLRQEEPDGSKLRAVWLKHKVTSQLYGQLEACMKDVHAAVQGLESEALRQELLSIGEPIRRYLSAPRATQEV</sequence>
<dbReference type="InterPro" id="IPR009920">
    <property type="entry name" value="HEPPP_synth_su1"/>
</dbReference>
<evidence type="ECO:0000313" key="1">
    <source>
        <dbReference type="EMBL" id="AFH62075.1"/>
    </source>
</evidence>
<dbReference type="HOGENOM" id="CLU_962595_0_0_9"/>
<dbReference type="KEGG" id="pmw:B2K_15325"/>
<dbReference type="OrthoDB" id="2417886at2"/>
<gene>
    <name evidence="1" type="ORF">B2K_15325</name>
</gene>
<dbReference type="GO" id="GO:0009234">
    <property type="term" value="P:menaquinone biosynthetic process"/>
    <property type="evidence" value="ECO:0007669"/>
    <property type="project" value="InterPro"/>
</dbReference>
<dbReference type="Pfam" id="PF07307">
    <property type="entry name" value="HEPPP_synt_1"/>
    <property type="match status" value="1"/>
</dbReference>
<name>I0BI78_9BACL</name>
<dbReference type="Gene3D" id="1.20.120.1450">
    <property type="match status" value="1"/>
</dbReference>
<dbReference type="AlphaFoldDB" id="I0BI78"/>
<dbReference type="Proteomes" id="UP000007392">
    <property type="component" value="Chromosome"/>
</dbReference>
<dbReference type="PATRIC" id="fig|997761.3.peg.3024"/>
<protein>
    <submittedName>
        <fullName evidence="1">Heptaprenyl diphosphate synthase subunit I</fullName>
    </submittedName>
</protein>
<proteinExistence type="predicted"/>
<evidence type="ECO:0000313" key="2">
    <source>
        <dbReference type="Proteomes" id="UP000007392"/>
    </source>
</evidence>
<accession>I0BI78</accession>
<reference evidence="1 2" key="1">
    <citation type="submission" date="2013-06" db="EMBL/GenBank/DDBJ databases">
        <title>Complete genome sequence of Paenibacillus mucilaginosus K02.</title>
        <authorList>
            <person name="Xiao B."/>
            <person name="Sun L."/>
            <person name="Xiao L."/>
            <person name="Lian B."/>
        </authorList>
    </citation>
    <scope>NUCLEOTIDE SEQUENCE [LARGE SCALE GENOMIC DNA]</scope>
    <source>
        <strain evidence="1 2">K02</strain>
    </source>
</reference>
<dbReference type="RefSeq" id="WP_014650794.1">
    <property type="nucleotide sequence ID" value="NC_017672.3"/>
</dbReference>
<dbReference type="EMBL" id="CP003422">
    <property type="protein sequence ID" value="AFH62075.1"/>
    <property type="molecule type" value="Genomic_DNA"/>
</dbReference>